<feature type="binding site" evidence="6">
    <location>
        <position position="17"/>
    </location>
    <ligand>
        <name>ATP</name>
        <dbReference type="ChEBI" id="CHEBI:30616"/>
    </ligand>
</feature>
<dbReference type="GO" id="GO:0005737">
    <property type="term" value="C:cytoplasm"/>
    <property type="evidence" value="ECO:0007669"/>
    <property type="project" value="UniProtKB-SubCell"/>
</dbReference>
<evidence type="ECO:0000256" key="4">
    <source>
        <dbReference type="ARBA" id="ARBA00022777"/>
    </source>
</evidence>
<reference evidence="9 10" key="1">
    <citation type="submission" date="2019-02" db="EMBL/GenBank/DDBJ databases">
        <title>Deep-cultivation of Planctomycetes and their phenomic and genomic characterization uncovers novel biology.</title>
        <authorList>
            <person name="Wiegand S."/>
            <person name="Jogler M."/>
            <person name="Boedeker C."/>
            <person name="Pinto D."/>
            <person name="Vollmers J."/>
            <person name="Rivas-Marin E."/>
            <person name="Kohn T."/>
            <person name="Peeters S.H."/>
            <person name="Heuer A."/>
            <person name="Rast P."/>
            <person name="Oberbeckmann S."/>
            <person name="Bunk B."/>
            <person name="Jeske O."/>
            <person name="Meyerdierks A."/>
            <person name="Storesund J.E."/>
            <person name="Kallscheuer N."/>
            <person name="Luecker S."/>
            <person name="Lage O.M."/>
            <person name="Pohl T."/>
            <person name="Merkel B.J."/>
            <person name="Hornburger P."/>
            <person name="Mueller R.-W."/>
            <person name="Bruemmer F."/>
            <person name="Labrenz M."/>
            <person name="Spormann A.M."/>
            <person name="Op den Camp H."/>
            <person name="Overmann J."/>
            <person name="Amann R."/>
            <person name="Jetten M.S.M."/>
            <person name="Mascher T."/>
            <person name="Medema M.H."/>
            <person name="Devos D.P."/>
            <person name="Kaster A.-K."/>
            <person name="Ovreas L."/>
            <person name="Rohde M."/>
            <person name="Galperin M.Y."/>
            <person name="Jogler C."/>
        </authorList>
    </citation>
    <scope>NUCLEOTIDE SEQUENCE [LARGE SCALE GENOMIC DNA]</scope>
    <source>
        <strain evidence="9 10">K23_9</strain>
    </source>
</reference>
<dbReference type="GO" id="GO:0005524">
    <property type="term" value="F:ATP binding"/>
    <property type="evidence" value="ECO:0007669"/>
    <property type="project" value="UniProtKB-KW"/>
</dbReference>
<accession>A0A517P016</accession>
<dbReference type="NCBIfam" id="TIGR00016">
    <property type="entry name" value="ackA"/>
    <property type="match status" value="1"/>
</dbReference>
<keyword evidence="10" id="KW-1185">Reference proteome</keyword>
<feature type="binding site" evidence="6">
    <location>
        <begin position="281"/>
        <end position="283"/>
    </location>
    <ligand>
        <name>ATP</name>
        <dbReference type="ChEBI" id="CHEBI:30616"/>
    </ligand>
</feature>
<comment type="cofactor">
    <cofactor evidence="6">
        <name>Mg(2+)</name>
        <dbReference type="ChEBI" id="CHEBI:18420"/>
    </cofactor>
    <cofactor evidence="6">
        <name>Mn(2+)</name>
        <dbReference type="ChEBI" id="CHEBI:29035"/>
    </cofactor>
    <text evidence="6">Mg(2+). Can also accept Mn(2+).</text>
</comment>
<dbReference type="PRINTS" id="PR00471">
    <property type="entry name" value="ACETATEKNASE"/>
</dbReference>
<feature type="binding site" evidence="6">
    <location>
        <position position="91"/>
    </location>
    <ligand>
        <name>substrate</name>
    </ligand>
</feature>
<evidence type="ECO:0000313" key="9">
    <source>
        <dbReference type="EMBL" id="QDT12711.1"/>
    </source>
</evidence>
<evidence type="ECO:0000256" key="3">
    <source>
        <dbReference type="ARBA" id="ARBA00022741"/>
    </source>
</evidence>
<keyword evidence="4 6" id="KW-0418">Kinase</keyword>
<comment type="function">
    <text evidence="6">Catalyzes the formation of acetyl phosphate from acetate and ATP. Can also catalyze the reverse reaction.</text>
</comment>
<feature type="binding site" evidence="6">
    <location>
        <position position="10"/>
    </location>
    <ligand>
        <name>Mg(2+)</name>
        <dbReference type="ChEBI" id="CHEBI:18420"/>
    </ligand>
</feature>
<dbReference type="PIRSF" id="PIRSF000722">
    <property type="entry name" value="Acetate_prop_kin"/>
    <property type="match status" value="1"/>
</dbReference>
<feature type="binding site" evidence="6">
    <location>
        <position position="379"/>
    </location>
    <ligand>
        <name>Mg(2+)</name>
        <dbReference type="ChEBI" id="CHEBI:18420"/>
    </ligand>
</feature>
<dbReference type="SUPFAM" id="SSF53067">
    <property type="entry name" value="Actin-like ATPase domain"/>
    <property type="match status" value="2"/>
</dbReference>
<comment type="catalytic activity">
    <reaction evidence="6">
        <text>acetate + ATP = acetyl phosphate + ADP</text>
        <dbReference type="Rhea" id="RHEA:11352"/>
        <dbReference type="ChEBI" id="CHEBI:22191"/>
        <dbReference type="ChEBI" id="CHEBI:30089"/>
        <dbReference type="ChEBI" id="CHEBI:30616"/>
        <dbReference type="ChEBI" id="CHEBI:456216"/>
        <dbReference type="EC" id="2.7.2.1"/>
    </reaction>
</comment>
<dbReference type="PROSITE" id="PS01076">
    <property type="entry name" value="ACETATE_KINASE_2"/>
    <property type="match status" value="1"/>
</dbReference>
<dbReference type="Proteomes" id="UP000319817">
    <property type="component" value="Chromosome"/>
</dbReference>
<feature type="site" description="Transition state stabilizer" evidence="6">
    <location>
        <position position="178"/>
    </location>
</feature>
<dbReference type="EC" id="2.7.2.1" evidence="6"/>
<organism evidence="9 10">
    <name type="scientific">Stieleria marina</name>
    <dbReference type="NCBI Taxonomy" id="1930275"/>
    <lineage>
        <taxon>Bacteria</taxon>
        <taxon>Pseudomonadati</taxon>
        <taxon>Planctomycetota</taxon>
        <taxon>Planctomycetia</taxon>
        <taxon>Pirellulales</taxon>
        <taxon>Pirellulaceae</taxon>
        <taxon>Stieleria</taxon>
    </lineage>
</organism>
<dbReference type="InterPro" id="IPR000890">
    <property type="entry name" value="Aliphatic_acid_kin_short-chain"/>
</dbReference>
<sequence>MTQESILTVNAGSSSIKFELFELGETMHRGLSGKLDRIEQEGTRLTFSDYEHAESQTVDCQASDHFSAVDFLIDWFESKEILAGVTAVGHRIVHATQLAQPEIVTPALLDELYRDSQFAPQHLINELVIVEACQRSMPNVPQVLCFDSSFHHTMPRVASTLPIPRRYEAKGLKRYGYHGLSYTYLMQELQRLGDPAASEGRVILAHLGNGASMAAVRDGKCIDTSMGFTPAAGLPMGSRSGDLDPGVFSYLSRREGLKSDEFFDMANHESGLLGMSETSSDMRDLLAIESNDVRAAEAIDVFCYQAKKMIGAYAAALGGLDTLVFSGGIGEHSPEVRARICASLEFLGIELNDKRNADNDPVVSPMVSRVNVRVIPTDEELVIAQSVSETVAKLDRSFDQHSPNVSATSATNQGTQS</sequence>
<gene>
    <name evidence="9" type="primary">ackA_1</name>
    <name evidence="6" type="synonym">ackA</name>
    <name evidence="9" type="ORF">K239x_47230</name>
</gene>
<dbReference type="RefSeq" id="WP_145422512.1">
    <property type="nucleotide sequence ID" value="NZ_CP036526.1"/>
</dbReference>
<dbReference type="GO" id="GO:0000287">
    <property type="term" value="F:magnesium ion binding"/>
    <property type="evidence" value="ECO:0007669"/>
    <property type="project" value="UniProtKB-UniRule"/>
</dbReference>
<feature type="binding site" evidence="6">
    <location>
        <begin position="206"/>
        <end position="210"/>
    </location>
    <ligand>
        <name>ATP</name>
        <dbReference type="ChEBI" id="CHEBI:30616"/>
    </ligand>
</feature>
<dbReference type="InterPro" id="IPR043129">
    <property type="entry name" value="ATPase_NBD"/>
</dbReference>
<keyword evidence="2 6" id="KW-0808">Transferase</keyword>
<evidence type="ECO:0000313" key="10">
    <source>
        <dbReference type="Proteomes" id="UP000319817"/>
    </source>
</evidence>
<dbReference type="PANTHER" id="PTHR21060:SF15">
    <property type="entry name" value="ACETATE KINASE-RELATED"/>
    <property type="match status" value="1"/>
</dbReference>
<dbReference type="GO" id="GO:0006085">
    <property type="term" value="P:acetyl-CoA biosynthetic process"/>
    <property type="evidence" value="ECO:0007669"/>
    <property type="project" value="UniProtKB-UniRule"/>
</dbReference>
<comment type="pathway">
    <text evidence="6">Metabolic intermediate biosynthesis; acetyl-CoA biosynthesis; acetyl-CoA from acetate: step 1/2.</text>
</comment>
<dbReference type="EMBL" id="CP036526">
    <property type="protein sequence ID" value="QDT12711.1"/>
    <property type="molecule type" value="Genomic_DNA"/>
</dbReference>
<feature type="binding site" evidence="6">
    <location>
        <begin position="328"/>
        <end position="332"/>
    </location>
    <ligand>
        <name>ATP</name>
        <dbReference type="ChEBI" id="CHEBI:30616"/>
    </ligand>
</feature>
<feature type="site" description="Transition state stabilizer" evidence="6">
    <location>
        <position position="239"/>
    </location>
</feature>
<keyword evidence="3 6" id="KW-0547">Nucleotide-binding</keyword>
<dbReference type="GO" id="GO:0008776">
    <property type="term" value="F:acetate kinase activity"/>
    <property type="evidence" value="ECO:0007669"/>
    <property type="project" value="UniProtKB-UniRule"/>
</dbReference>
<comment type="subunit">
    <text evidence="6">Homodimer.</text>
</comment>
<dbReference type="UniPathway" id="UPA00340">
    <property type="reaction ID" value="UER00458"/>
</dbReference>
<dbReference type="AlphaFoldDB" id="A0A517P016"/>
<keyword evidence="6" id="KW-0460">Magnesium</keyword>
<name>A0A517P016_9BACT</name>
<evidence type="ECO:0000256" key="5">
    <source>
        <dbReference type="ARBA" id="ARBA00022840"/>
    </source>
</evidence>
<comment type="similarity">
    <text evidence="1 6 7">Belongs to the acetokinase family.</text>
</comment>
<dbReference type="GO" id="GO:0006083">
    <property type="term" value="P:acetate metabolic process"/>
    <property type="evidence" value="ECO:0007669"/>
    <property type="project" value="TreeGrafter"/>
</dbReference>
<feature type="compositionally biased region" description="Polar residues" evidence="8">
    <location>
        <begin position="400"/>
        <end position="417"/>
    </location>
</feature>
<dbReference type="Pfam" id="PF00871">
    <property type="entry name" value="Acetate_kinase"/>
    <property type="match status" value="1"/>
</dbReference>
<evidence type="ECO:0000256" key="7">
    <source>
        <dbReference type="RuleBase" id="RU003835"/>
    </source>
</evidence>
<dbReference type="Gene3D" id="3.30.420.40">
    <property type="match status" value="2"/>
</dbReference>
<keyword evidence="6" id="KW-0963">Cytoplasm</keyword>
<protein>
    <recommendedName>
        <fullName evidence="6">Acetate kinase</fullName>
        <ecNumber evidence="6">2.7.2.1</ecNumber>
    </recommendedName>
    <alternativeName>
        <fullName evidence="6">Acetokinase</fullName>
    </alternativeName>
</protein>
<evidence type="ECO:0000256" key="1">
    <source>
        <dbReference type="ARBA" id="ARBA00008748"/>
    </source>
</evidence>
<evidence type="ECO:0000256" key="2">
    <source>
        <dbReference type="ARBA" id="ARBA00022679"/>
    </source>
</evidence>
<dbReference type="InterPro" id="IPR023865">
    <property type="entry name" value="Aliphatic_acid_kinase_CS"/>
</dbReference>
<feature type="active site" description="Proton donor/acceptor" evidence="6">
    <location>
        <position position="147"/>
    </location>
</feature>
<dbReference type="OrthoDB" id="9802453at2"/>
<comment type="subcellular location">
    <subcellularLocation>
        <location evidence="6">Cytoplasm</location>
    </subcellularLocation>
</comment>
<evidence type="ECO:0000256" key="6">
    <source>
        <dbReference type="HAMAP-Rule" id="MF_00020"/>
    </source>
</evidence>
<keyword evidence="5 6" id="KW-0067">ATP-binding</keyword>
<dbReference type="HAMAP" id="MF_00020">
    <property type="entry name" value="Acetate_kinase"/>
    <property type="match status" value="1"/>
</dbReference>
<dbReference type="PANTHER" id="PTHR21060">
    <property type="entry name" value="ACETATE KINASE"/>
    <property type="match status" value="1"/>
</dbReference>
<dbReference type="InterPro" id="IPR004372">
    <property type="entry name" value="Ac/propionate_kinase"/>
</dbReference>
<dbReference type="PROSITE" id="PS01075">
    <property type="entry name" value="ACETATE_KINASE_1"/>
    <property type="match status" value="1"/>
</dbReference>
<evidence type="ECO:0000256" key="8">
    <source>
        <dbReference type="SAM" id="MobiDB-lite"/>
    </source>
</evidence>
<feature type="region of interest" description="Disordered" evidence="8">
    <location>
        <begin position="398"/>
        <end position="417"/>
    </location>
</feature>
<proteinExistence type="inferred from homology"/>
<keyword evidence="6" id="KW-0479">Metal-binding</keyword>